<keyword evidence="6 7" id="KW-0539">Nucleus</keyword>
<keyword evidence="5" id="KW-0804">Transcription</keyword>
<dbReference type="Pfam" id="PF00907">
    <property type="entry name" value="T-box"/>
    <property type="match status" value="1"/>
</dbReference>
<dbReference type="GO" id="GO:0001708">
    <property type="term" value="P:cell fate specification"/>
    <property type="evidence" value="ECO:0007669"/>
    <property type="project" value="TreeGrafter"/>
</dbReference>
<accession>A0AAJ7L7U8</accession>
<evidence type="ECO:0000259" key="9">
    <source>
        <dbReference type="PROSITE" id="PS50252"/>
    </source>
</evidence>
<evidence type="ECO:0000313" key="11">
    <source>
        <dbReference type="RefSeq" id="XP_018496508.1"/>
    </source>
</evidence>
<dbReference type="PANTHER" id="PTHR11267">
    <property type="entry name" value="T-BOX PROTEIN-RELATED"/>
    <property type="match status" value="1"/>
</dbReference>
<evidence type="ECO:0000256" key="5">
    <source>
        <dbReference type="ARBA" id="ARBA00023163"/>
    </source>
</evidence>
<dbReference type="PRINTS" id="PR00937">
    <property type="entry name" value="TBOX"/>
</dbReference>
<dbReference type="GeneID" id="108864784"/>
<feature type="compositionally biased region" description="Low complexity" evidence="8">
    <location>
        <begin position="249"/>
        <end position="260"/>
    </location>
</feature>
<dbReference type="GO" id="GO:0045893">
    <property type="term" value="P:positive regulation of DNA-templated transcription"/>
    <property type="evidence" value="ECO:0007669"/>
    <property type="project" value="InterPro"/>
</dbReference>
<feature type="domain" description="T-box" evidence="9">
    <location>
        <begin position="36"/>
        <end position="215"/>
    </location>
</feature>
<keyword evidence="10" id="KW-1185">Reference proteome</keyword>
<evidence type="ECO:0000256" key="8">
    <source>
        <dbReference type="SAM" id="MobiDB-lite"/>
    </source>
</evidence>
<dbReference type="GO" id="GO:0000785">
    <property type="term" value="C:chromatin"/>
    <property type="evidence" value="ECO:0007669"/>
    <property type="project" value="TreeGrafter"/>
</dbReference>
<feature type="compositionally biased region" description="Basic and acidic residues" evidence="8">
    <location>
        <begin position="238"/>
        <end position="247"/>
    </location>
</feature>
<organism evidence="10 11">
    <name type="scientific">Galendromus occidentalis</name>
    <name type="common">western predatory mite</name>
    <dbReference type="NCBI Taxonomy" id="34638"/>
    <lineage>
        <taxon>Eukaryota</taxon>
        <taxon>Metazoa</taxon>
        <taxon>Ecdysozoa</taxon>
        <taxon>Arthropoda</taxon>
        <taxon>Chelicerata</taxon>
        <taxon>Arachnida</taxon>
        <taxon>Acari</taxon>
        <taxon>Parasitiformes</taxon>
        <taxon>Mesostigmata</taxon>
        <taxon>Gamasina</taxon>
        <taxon>Phytoseioidea</taxon>
        <taxon>Phytoseiidae</taxon>
        <taxon>Typhlodrominae</taxon>
        <taxon>Galendromus</taxon>
    </lineage>
</organism>
<dbReference type="GO" id="GO:0000978">
    <property type="term" value="F:RNA polymerase II cis-regulatory region sequence-specific DNA binding"/>
    <property type="evidence" value="ECO:0007669"/>
    <property type="project" value="InterPro"/>
</dbReference>
<protein>
    <submittedName>
        <fullName evidence="11">T-box transcription factor TBX3-like</fullName>
    </submittedName>
</protein>
<dbReference type="PANTHER" id="PTHR11267:SF181">
    <property type="entry name" value="OPTOMOTOR-BLIND PROTEIN"/>
    <property type="match status" value="1"/>
</dbReference>
<feature type="compositionally biased region" description="Basic and acidic residues" evidence="8">
    <location>
        <begin position="213"/>
        <end position="227"/>
    </location>
</feature>
<keyword evidence="2" id="KW-0217">Developmental protein</keyword>
<feature type="region of interest" description="Disordered" evidence="8">
    <location>
        <begin position="213"/>
        <end position="266"/>
    </location>
</feature>
<reference evidence="11" key="1">
    <citation type="submission" date="2025-08" db="UniProtKB">
        <authorList>
            <consortium name="RefSeq"/>
        </authorList>
    </citation>
    <scope>IDENTIFICATION</scope>
</reference>
<evidence type="ECO:0000256" key="4">
    <source>
        <dbReference type="ARBA" id="ARBA00023125"/>
    </source>
</evidence>
<dbReference type="PROSITE" id="PS50252">
    <property type="entry name" value="TBOX_3"/>
    <property type="match status" value="1"/>
</dbReference>
<sequence length="350" mass="39986">MIVESGEYPPRDAPRCRPKVQITNNDPRMVDVMVDLENRDLWYEFHKNGTEMILTKSGRRMFPDLKFKITGLEANQYYFVLIDIVPTDEYRYKYMGKHWVPAYKTDAPAHKLNLYCHPDSPALGAKWLSTTVAFPKLKLTNSSASTDTHMVLNSMHRYTPRLHVFLGSDIARLDARNFTTFIFPETSFMAVTAYQNEEVTNLKIKYNPFAKGFRDDDRRQTTKRSADDAGMNEDQDSTETKSVREDAASSSPETPCSSSPDTAIQTASSKGDLQLVPVPHPSLPQMTPMQLDLQLRMPYDPRYWPASNSVWRDLLHMHSHSFRPWVAHGPTHVASPLFPYYPSGIGYPSL</sequence>
<evidence type="ECO:0000256" key="6">
    <source>
        <dbReference type="ARBA" id="ARBA00023242"/>
    </source>
</evidence>
<dbReference type="InterPro" id="IPR001699">
    <property type="entry name" value="TF_T-box"/>
</dbReference>
<dbReference type="KEGG" id="goe:108864784"/>
<dbReference type="SUPFAM" id="SSF49417">
    <property type="entry name" value="p53-like transcription factors"/>
    <property type="match status" value="1"/>
</dbReference>
<dbReference type="InterPro" id="IPR008967">
    <property type="entry name" value="p53-like_TF_DNA-bd_sf"/>
</dbReference>
<name>A0AAJ7L7U8_9ACAR</name>
<feature type="DNA-binding region" description="T-box" evidence="7">
    <location>
        <begin position="41"/>
        <end position="215"/>
    </location>
</feature>
<dbReference type="SMART" id="SM00425">
    <property type="entry name" value="TBOX"/>
    <property type="match status" value="1"/>
</dbReference>
<dbReference type="InterPro" id="IPR046360">
    <property type="entry name" value="T-box_DNA-bd"/>
</dbReference>
<dbReference type="Proteomes" id="UP000694867">
    <property type="component" value="Unplaced"/>
</dbReference>
<comment type="subcellular location">
    <subcellularLocation>
        <location evidence="1 7">Nucleus</location>
    </subcellularLocation>
</comment>
<dbReference type="GO" id="GO:0005634">
    <property type="term" value="C:nucleus"/>
    <property type="evidence" value="ECO:0007669"/>
    <property type="project" value="UniProtKB-SubCell"/>
</dbReference>
<dbReference type="FunFam" id="2.60.40.820:FF:000010">
    <property type="entry name" value="T-box transcription factor TBX6"/>
    <property type="match status" value="1"/>
</dbReference>
<dbReference type="InterPro" id="IPR036960">
    <property type="entry name" value="T-box_sf"/>
</dbReference>
<evidence type="ECO:0000256" key="7">
    <source>
        <dbReference type="PROSITE-ProRule" id="PRU00201"/>
    </source>
</evidence>
<dbReference type="RefSeq" id="XP_018496508.1">
    <property type="nucleotide sequence ID" value="XM_018640992.1"/>
</dbReference>
<keyword evidence="4 7" id="KW-0238">DNA-binding</keyword>
<evidence type="ECO:0000256" key="1">
    <source>
        <dbReference type="ARBA" id="ARBA00004123"/>
    </source>
</evidence>
<keyword evidence="3" id="KW-0805">Transcription regulation</keyword>
<dbReference type="GO" id="GO:0000981">
    <property type="term" value="F:DNA-binding transcription factor activity, RNA polymerase II-specific"/>
    <property type="evidence" value="ECO:0007669"/>
    <property type="project" value="TreeGrafter"/>
</dbReference>
<evidence type="ECO:0000256" key="3">
    <source>
        <dbReference type="ARBA" id="ARBA00023015"/>
    </source>
</evidence>
<dbReference type="InterPro" id="IPR018186">
    <property type="entry name" value="TF_T-box_CS"/>
</dbReference>
<dbReference type="Gene3D" id="2.60.40.820">
    <property type="entry name" value="Transcription factor, T-box"/>
    <property type="match status" value="1"/>
</dbReference>
<evidence type="ECO:0000256" key="2">
    <source>
        <dbReference type="ARBA" id="ARBA00022473"/>
    </source>
</evidence>
<proteinExistence type="predicted"/>
<dbReference type="PROSITE" id="PS01283">
    <property type="entry name" value="TBOX_1"/>
    <property type="match status" value="1"/>
</dbReference>
<gene>
    <name evidence="11" type="primary">LOC108864784</name>
</gene>
<evidence type="ECO:0000313" key="10">
    <source>
        <dbReference type="Proteomes" id="UP000694867"/>
    </source>
</evidence>
<dbReference type="AlphaFoldDB" id="A0AAJ7L7U8"/>